<sequence>MDAACMDATSMHDENACRSGYQAKHNSREKSKARRSGPVLLGKSKALADGARVFVATVYRDPTHKCYRIAAHLPAGDTVPDLNKLVAEALAGRPPKPSVRPRKVLSARRAIGCAGTRRRAAGPRRAVGGDSGRGVLLDLEERVLLVSGGHHPVGCYVGRRMDGGNCVWVEVGDRVVLIECWRLEVELSQAGQARMTLPRLPIRAALVGERPHDLRKQAARELQPGERPTAALQGRMPPSKPLPCSDEFATPEEYVEELLEFASTCDTWQILCGAVHVVDFFITEPGRDAPARLLRA</sequence>
<proteinExistence type="predicted"/>
<protein>
    <submittedName>
        <fullName evidence="1">Uncharacterized protein</fullName>
    </submittedName>
</protein>
<accession>A0ACC1QK45</accession>
<comment type="caution">
    <text evidence="1">The sequence shown here is derived from an EMBL/GenBank/DDBJ whole genome shotgun (WGS) entry which is preliminary data.</text>
</comment>
<gene>
    <name evidence="1" type="ORF">NLG97_g8439</name>
</gene>
<keyword evidence="2" id="KW-1185">Reference proteome</keyword>
<evidence type="ECO:0000313" key="1">
    <source>
        <dbReference type="EMBL" id="KAJ3478973.1"/>
    </source>
</evidence>
<evidence type="ECO:0000313" key="2">
    <source>
        <dbReference type="Proteomes" id="UP001148737"/>
    </source>
</evidence>
<reference evidence="1" key="1">
    <citation type="submission" date="2022-07" db="EMBL/GenBank/DDBJ databases">
        <title>Genome Sequence of Lecanicillium saksenae.</title>
        <authorList>
            <person name="Buettner E."/>
        </authorList>
    </citation>
    <scope>NUCLEOTIDE SEQUENCE</scope>
    <source>
        <strain evidence="1">VT-O1</strain>
    </source>
</reference>
<dbReference type="EMBL" id="JANAKD010001485">
    <property type="protein sequence ID" value="KAJ3478973.1"/>
    <property type="molecule type" value="Genomic_DNA"/>
</dbReference>
<name>A0ACC1QK45_9HYPO</name>
<organism evidence="1 2">
    <name type="scientific">Lecanicillium saksenae</name>
    <dbReference type="NCBI Taxonomy" id="468837"/>
    <lineage>
        <taxon>Eukaryota</taxon>
        <taxon>Fungi</taxon>
        <taxon>Dikarya</taxon>
        <taxon>Ascomycota</taxon>
        <taxon>Pezizomycotina</taxon>
        <taxon>Sordariomycetes</taxon>
        <taxon>Hypocreomycetidae</taxon>
        <taxon>Hypocreales</taxon>
        <taxon>Cordycipitaceae</taxon>
        <taxon>Lecanicillium</taxon>
    </lineage>
</organism>
<dbReference type="Proteomes" id="UP001148737">
    <property type="component" value="Unassembled WGS sequence"/>
</dbReference>